<comment type="caution">
    <text evidence="3">The sequence shown here is derived from an EMBL/GenBank/DDBJ whole genome shotgun (WGS) entry which is preliminary data.</text>
</comment>
<dbReference type="AlphaFoldDB" id="A0A9W7IWC6"/>
<dbReference type="GO" id="GO:0043531">
    <property type="term" value="F:ADP binding"/>
    <property type="evidence" value="ECO:0007669"/>
    <property type="project" value="InterPro"/>
</dbReference>
<reference evidence="3" key="1">
    <citation type="submission" date="2023-05" db="EMBL/GenBank/DDBJ databases">
        <title>Genome and transcriptome analyses reveal genes involved in the formation of fine ridges on petal epidermal cells in Hibiscus trionum.</title>
        <authorList>
            <person name="Koshimizu S."/>
            <person name="Masuda S."/>
            <person name="Ishii T."/>
            <person name="Shirasu K."/>
            <person name="Hoshino A."/>
            <person name="Arita M."/>
        </authorList>
    </citation>
    <scope>NUCLEOTIDE SEQUENCE</scope>
    <source>
        <strain evidence="3">Hamamatsu line</strain>
    </source>
</reference>
<evidence type="ECO:0000313" key="4">
    <source>
        <dbReference type="Proteomes" id="UP001165190"/>
    </source>
</evidence>
<dbReference type="InterPro" id="IPR042197">
    <property type="entry name" value="Apaf_helical"/>
</dbReference>
<dbReference type="Gene3D" id="3.40.50.300">
    <property type="entry name" value="P-loop containing nucleotide triphosphate hydrolases"/>
    <property type="match status" value="1"/>
</dbReference>
<dbReference type="PANTHER" id="PTHR36766">
    <property type="entry name" value="PLANT BROAD-SPECTRUM MILDEW RESISTANCE PROTEIN RPW8"/>
    <property type="match status" value="1"/>
</dbReference>
<dbReference type="Gene3D" id="1.10.8.430">
    <property type="entry name" value="Helical domain of apoptotic protease-activating factors"/>
    <property type="match status" value="1"/>
</dbReference>
<dbReference type="GO" id="GO:0006952">
    <property type="term" value="P:defense response"/>
    <property type="evidence" value="ECO:0007669"/>
    <property type="project" value="UniProtKB-KW"/>
</dbReference>
<feature type="domain" description="NB-ARC" evidence="2">
    <location>
        <begin position="7"/>
        <end position="161"/>
    </location>
</feature>
<dbReference type="PRINTS" id="PR00364">
    <property type="entry name" value="DISEASERSIST"/>
</dbReference>
<keyword evidence="4" id="KW-1185">Reference proteome</keyword>
<dbReference type="SUPFAM" id="SSF52540">
    <property type="entry name" value="P-loop containing nucleoside triphosphate hydrolases"/>
    <property type="match status" value="1"/>
</dbReference>
<proteinExistence type="predicted"/>
<accession>A0A9W7IWC6</accession>
<dbReference type="PANTHER" id="PTHR36766:SF61">
    <property type="entry name" value="NB-ARC DOMAIN DISEASE RESISTANCE PROTEIN"/>
    <property type="match status" value="1"/>
</dbReference>
<dbReference type="Pfam" id="PF00931">
    <property type="entry name" value="NB-ARC"/>
    <property type="match status" value="1"/>
</dbReference>
<evidence type="ECO:0000259" key="2">
    <source>
        <dbReference type="Pfam" id="PF00931"/>
    </source>
</evidence>
<dbReference type="Proteomes" id="UP001165190">
    <property type="component" value="Unassembled WGS sequence"/>
</dbReference>
<name>A0A9W7IWC6_HIBTR</name>
<evidence type="ECO:0000313" key="3">
    <source>
        <dbReference type="EMBL" id="GMJ02312.1"/>
    </source>
</evidence>
<protein>
    <recommendedName>
        <fullName evidence="2">NB-ARC domain-containing protein</fullName>
    </recommendedName>
</protein>
<evidence type="ECO:0000256" key="1">
    <source>
        <dbReference type="ARBA" id="ARBA00022821"/>
    </source>
</evidence>
<dbReference type="EMBL" id="BSYR01000036">
    <property type="protein sequence ID" value="GMJ02312.1"/>
    <property type="molecule type" value="Genomic_DNA"/>
</dbReference>
<sequence>MDPTDGENIHVLPIVGIGGIGKTALAQLVFNDQSIKSHFGLTIWVCVTENFDIKQLMIKIIKSATGMKCMDMNKEELHKVLQDCLSGRRFFIVLDDVWNEDKKKWSELKDLLSGGFEGSKIIVTTRSRKTATIVSTIPQHDLEHLSYENSLSLFLKLAFKEGEEKQHRNLIRIGEEIVPKCKGVALAVKTLGSLLCSTRVERDWEAVRDNEIWKLELLESVGEVVGSSASC</sequence>
<organism evidence="3 4">
    <name type="scientific">Hibiscus trionum</name>
    <name type="common">Flower of an hour</name>
    <dbReference type="NCBI Taxonomy" id="183268"/>
    <lineage>
        <taxon>Eukaryota</taxon>
        <taxon>Viridiplantae</taxon>
        <taxon>Streptophyta</taxon>
        <taxon>Embryophyta</taxon>
        <taxon>Tracheophyta</taxon>
        <taxon>Spermatophyta</taxon>
        <taxon>Magnoliopsida</taxon>
        <taxon>eudicotyledons</taxon>
        <taxon>Gunneridae</taxon>
        <taxon>Pentapetalae</taxon>
        <taxon>rosids</taxon>
        <taxon>malvids</taxon>
        <taxon>Malvales</taxon>
        <taxon>Malvaceae</taxon>
        <taxon>Malvoideae</taxon>
        <taxon>Hibiscus</taxon>
    </lineage>
</organism>
<gene>
    <name evidence="3" type="ORF">HRI_003900400</name>
</gene>
<keyword evidence="1" id="KW-0611">Plant defense</keyword>
<dbReference type="OrthoDB" id="1708560at2759"/>
<dbReference type="InterPro" id="IPR002182">
    <property type="entry name" value="NB-ARC"/>
</dbReference>
<dbReference type="InterPro" id="IPR027417">
    <property type="entry name" value="P-loop_NTPase"/>
</dbReference>